<evidence type="ECO:0000313" key="3">
    <source>
        <dbReference type="Proteomes" id="UP001642540"/>
    </source>
</evidence>
<dbReference type="Proteomes" id="UP001642540">
    <property type="component" value="Unassembled WGS sequence"/>
</dbReference>
<name>A0ABP1S5D9_9HEXA</name>
<evidence type="ECO:0000313" key="2">
    <source>
        <dbReference type="EMBL" id="CAL8143501.1"/>
    </source>
</evidence>
<keyword evidence="3" id="KW-1185">Reference proteome</keyword>
<sequence>MISQKQCHNHQQLRNDYPNVNLRFESDPLIWEIGRDLEVSNGSVSSDVCLPPAISPEGNVINCLCSRGPAAIDPSPPSAEGGDDWSEIGREVEEENREVPAAPGPSIPSARGRKRTEGQNSNPADSKHARSNPN</sequence>
<gene>
    <name evidence="2" type="ORF">ODALV1_LOCUS29634</name>
</gene>
<organism evidence="2 3">
    <name type="scientific">Orchesella dallaii</name>
    <dbReference type="NCBI Taxonomy" id="48710"/>
    <lineage>
        <taxon>Eukaryota</taxon>
        <taxon>Metazoa</taxon>
        <taxon>Ecdysozoa</taxon>
        <taxon>Arthropoda</taxon>
        <taxon>Hexapoda</taxon>
        <taxon>Collembola</taxon>
        <taxon>Entomobryomorpha</taxon>
        <taxon>Entomobryoidea</taxon>
        <taxon>Orchesellidae</taxon>
        <taxon>Orchesellinae</taxon>
        <taxon>Orchesella</taxon>
    </lineage>
</organism>
<reference evidence="2 3" key="1">
    <citation type="submission" date="2024-08" db="EMBL/GenBank/DDBJ databases">
        <authorList>
            <person name="Cucini C."/>
            <person name="Frati F."/>
        </authorList>
    </citation>
    <scope>NUCLEOTIDE SEQUENCE [LARGE SCALE GENOMIC DNA]</scope>
</reference>
<protein>
    <submittedName>
        <fullName evidence="2">Uncharacterized protein</fullName>
    </submittedName>
</protein>
<proteinExistence type="predicted"/>
<accession>A0ABP1S5D9</accession>
<dbReference type="EMBL" id="CAXLJM020000158">
    <property type="protein sequence ID" value="CAL8143501.1"/>
    <property type="molecule type" value="Genomic_DNA"/>
</dbReference>
<feature type="region of interest" description="Disordered" evidence="1">
    <location>
        <begin position="67"/>
        <end position="134"/>
    </location>
</feature>
<comment type="caution">
    <text evidence="2">The sequence shown here is derived from an EMBL/GenBank/DDBJ whole genome shotgun (WGS) entry which is preliminary data.</text>
</comment>
<evidence type="ECO:0000256" key="1">
    <source>
        <dbReference type="SAM" id="MobiDB-lite"/>
    </source>
</evidence>
<feature type="compositionally biased region" description="Acidic residues" evidence="1">
    <location>
        <begin position="81"/>
        <end position="96"/>
    </location>
</feature>